<organism evidence="1 2">
    <name type="scientific">Araneus ventricosus</name>
    <name type="common">Orbweaver spider</name>
    <name type="synonym">Epeira ventricosa</name>
    <dbReference type="NCBI Taxonomy" id="182803"/>
    <lineage>
        <taxon>Eukaryota</taxon>
        <taxon>Metazoa</taxon>
        <taxon>Ecdysozoa</taxon>
        <taxon>Arthropoda</taxon>
        <taxon>Chelicerata</taxon>
        <taxon>Arachnida</taxon>
        <taxon>Araneae</taxon>
        <taxon>Araneomorphae</taxon>
        <taxon>Entelegynae</taxon>
        <taxon>Araneoidea</taxon>
        <taxon>Araneidae</taxon>
        <taxon>Araneus</taxon>
    </lineage>
</organism>
<dbReference type="EMBL" id="BGPR01007306">
    <property type="protein sequence ID" value="GBN25891.1"/>
    <property type="molecule type" value="Genomic_DNA"/>
</dbReference>
<proteinExistence type="predicted"/>
<keyword evidence="2" id="KW-1185">Reference proteome</keyword>
<gene>
    <name evidence="1" type="ORF">AVEN_32282_1</name>
</gene>
<reference evidence="1 2" key="1">
    <citation type="journal article" date="2019" name="Sci. Rep.">
        <title>Orb-weaving spider Araneus ventricosus genome elucidates the spidroin gene catalogue.</title>
        <authorList>
            <person name="Kono N."/>
            <person name="Nakamura H."/>
            <person name="Ohtoshi R."/>
            <person name="Moran D.A.P."/>
            <person name="Shinohara A."/>
            <person name="Yoshida Y."/>
            <person name="Fujiwara M."/>
            <person name="Mori M."/>
            <person name="Tomita M."/>
            <person name="Arakawa K."/>
        </authorList>
    </citation>
    <scope>NUCLEOTIDE SEQUENCE [LARGE SCALE GENOMIC DNA]</scope>
</reference>
<name>A0A4Y2MFH1_ARAVE</name>
<sequence length="74" mass="8141">MSLECERRGMPWSFVCSASWEAGEEDLTKTVDAIGACSVCCLIPRDQVRYPSATLASETDGRPPLLMENATCFH</sequence>
<evidence type="ECO:0000313" key="2">
    <source>
        <dbReference type="Proteomes" id="UP000499080"/>
    </source>
</evidence>
<dbReference type="Proteomes" id="UP000499080">
    <property type="component" value="Unassembled WGS sequence"/>
</dbReference>
<accession>A0A4Y2MFH1</accession>
<dbReference type="AlphaFoldDB" id="A0A4Y2MFH1"/>
<comment type="caution">
    <text evidence="1">The sequence shown here is derived from an EMBL/GenBank/DDBJ whole genome shotgun (WGS) entry which is preliminary data.</text>
</comment>
<evidence type="ECO:0000313" key="1">
    <source>
        <dbReference type="EMBL" id="GBN25891.1"/>
    </source>
</evidence>
<protein>
    <submittedName>
        <fullName evidence="1">Uncharacterized protein</fullName>
    </submittedName>
</protein>